<reference evidence="1 2" key="1">
    <citation type="journal article" date="2003" name="Int. J. Syst. Evol. Microbiol.">
        <title>Bacillus nealsonii sp. nov., isolated from a spacecraft-assembly facility, whose spores are gamma-radiation resistant.</title>
        <authorList>
            <person name="Venkateswaran K."/>
            <person name="Kempf M."/>
            <person name="Chen F."/>
            <person name="Satomi M."/>
            <person name="Nicholson W."/>
            <person name="Kern R."/>
        </authorList>
    </citation>
    <scope>NUCLEOTIDE SEQUENCE [LARGE SCALE GENOMIC DNA]</scope>
    <source>
        <strain evidence="1 2">FO-92</strain>
    </source>
</reference>
<protein>
    <submittedName>
        <fullName evidence="1">Uncharacterized protein</fullName>
    </submittedName>
</protein>
<dbReference type="RefSeq" id="WP_101176394.1">
    <property type="nucleotide sequence ID" value="NZ_PISE01000013.1"/>
</dbReference>
<sequence>MSLLNEFNSTSPVSNTSGTVAIPLLLTFRVIASLNGPRTVTIDNSSNKVQLEATIGWAANAAETTVEFAILRDNPNTGTVIFTTRQSGEAGSDANQNTTFEHIDLPKTTGDVLYYLEARVVTGSATVIGPVTFSGAEILPNP</sequence>
<dbReference type="EMBL" id="PISE01000013">
    <property type="protein sequence ID" value="PKG24456.1"/>
    <property type="molecule type" value="Genomic_DNA"/>
</dbReference>
<accession>A0A2N0Z4M1</accession>
<name>A0A2N0Z4M1_9BACI</name>
<organism evidence="1 2">
    <name type="scientific">Niallia nealsonii</name>
    <dbReference type="NCBI Taxonomy" id="115979"/>
    <lineage>
        <taxon>Bacteria</taxon>
        <taxon>Bacillati</taxon>
        <taxon>Bacillota</taxon>
        <taxon>Bacilli</taxon>
        <taxon>Bacillales</taxon>
        <taxon>Bacillaceae</taxon>
        <taxon>Niallia</taxon>
    </lineage>
</organism>
<dbReference type="OrthoDB" id="2922920at2"/>
<evidence type="ECO:0000313" key="2">
    <source>
        <dbReference type="Proteomes" id="UP000233375"/>
    </source>
</evidence>
<keyword evidence="2" id="KW-1185">Reference proteome</keyword>
<evidence type="ECO:0000313" key="1">
    <source>
        <dbReference type="EMBL" id="PKG24456.1"/>
    </source>
</evidence>
<dbReference type="AlphaFoldDB" id="A0A2N0Z4M1"/>
<proteinExistence type="predicted"/>
<dbReference type="Proteomes" id="UP000233375">
    <property type="component" value="Unassembled WGS sequence"/>
</dbReference>
<comment type="caution">
    <text evidence="1">The sequence shown here is derived from an EMBL/GenBank/DDBJ whole genome shotgun (WGS) entry which is preliminary data.</text>
</comment>
<gene>
    <name evidence="1" type="ORF">CWS01_06540</name>
</gene>